<evidence type="ECO:0000313" key="4">
    <source>
        <dbReference type="Proteomes" id="UP000499080"/>
    </source>
</evidence>
<dbReference type="EMBL" id="BGPR01168513">
    <property type="protein sequence ID" value="GBM22298.1"/>
    <property type="molecule type" value="Genomic_DNA"/>
</dbReference>
<dbReference type="EMBL" id="BGPR01168515">
    <property type="protein sequence ID" value="GBM22304.1"/>
    <property type="molecule type" value="Genomic_DNA"/>
</dbReference>
<evidence type="ECO:0000313" key="3">
    <source>
        <dbReference type="EMBL" id="GBM22304.1"/>
    </source>
</evidence>
<comment type="caution">
    <text evidence="1">The sequence shown here is derived from an EMBL/GenBank/DDBJ whole genome shotgun (WGS) entry which is preliminary data.</text>
</comment>
<feature type="non-terminal residue" evidence="1">
    <location>
        <position position="52"/>
    </location>
</feature>
<keyword evidence="4" id="KW-1185">Reference proteome</keyword>
<proteinExistence type="predicted"/>
<protein>
    <submittedName>
        <fullName evidence="1">Uncharacterized protein</fullName>
    </submittedName>
</protein>
<accession>A0A4Y2DZI2</accession>
<name>A0A4Y2DZI2_ARAVE</name>
<dbReference type="Proteomes" id="UP000499080">
    <property type="component" value="Unassembled WGS sequence"/>
</dbReference>
<sequence>MTYTLCNSTQIVYKKPTLVNANMKDPELFSSLCITLFEITLLETHFRYTLAP</sequence>
<dbReference type="EMBL" id="BGPR01168494">
    <property type="protein sequence ID" value="GBM22232.1"/>
    <property type="molecule type" value="Genomic_DNA"/>
</dbReference>
<organism evidence="1 4">
    <name type="scientific">Araneus ventricosus</name>
    <name type="common">Orbweaver spider</name>
    <name type="synonym">Epeira ventricosa</name>
    <dbReference type="NCBI Taxonomy" id="182803"/>
    <lineage>
        <taxon>Eukaryota</taxon>
        <taxon>Metazoa</taxon>
        <taxon>Ecdysozoa</taxon>
        <taxon>Arthropoda</taxon>
        <taxon>Chelicerata</taxon>
        <taxon>Arachnida</taxon>
        <taxon>Araneae</taxon>
        <taxon>Araneomorphae</taxon>
        <taxon>Entelegynae</taxon>
        <taxon>Araneoidea</taxon>
        <taxon>Araneidae</taxon>
        <taxon>Araneus</taxon>
    </lineage>
</organism>
<evidence type="ECO:0000313" key="1">
    <source>
        <dbReference type="EMBL" id="GBM22232.1"/>
    </source>
</evidence>
<gene>
    <name evidence="1" type="ORF">AVEN_10823_1</name>
    <name evidence="2" type="ORF">AVEN_139969_1</name>
    <name evidence="3" type="ORF">AVEN_145431_1</name>
</gene>
<reference evidence="1 4" key="1">
    <citation type="journal article" date="2019" name="Sci. Rep.">
        <title>Orb-weaving spider Araneus ventricosus genome elucidates the spidroin gene catalogue.</title>
        <authorList>
            <person name="Kono N."/>
            <person name="Nakamura H."/>
            <person name="Ohtoshi R."/>
            <person name="Moran D.A.P."/>
            <person name="Shinohara A."/>
            <person name="Yoshida Y."/>
            <person name="Fujiwara M."/>
            <person name="Mori M."/>
            <person name="Tomita M."/>
            <person name="Arakawa K."/>
        </authorList>
    </citation>
    <scope>NUCLEOTIDE SEQUENCE [LARGE SCALE GENOMIC DNA]</scope>
</reference>
<dbReference type="AlphaFoldDB" id="A0A4Y2DZI2"/>
<evidence type="ECO:0000313" key="2">
    <source>
        <dbReference type="EMBL" id="GBM22298.1"/>
    </source>
</evidence>